<name>A0A4U8YSW8_9BACT</name>
<accession>A0A4U8YSW8</accession>
<dbReference type="PANTHER" id="PTHR11409">
    <property type="entry name" value="ADENOSINE DEAMINASE"/>
    <property type="match status" value="1"/>
</dbReference>
<organism evidence="1 2">
    <name type="scientific">Desulfoluna butyratoxydans</name>
    <dbReference type="NCBI Taxonomy" id="231438"/>
    <lineage>
        <taxon>Bacteria</taxon>
        <taxon>Pseudomonadati</taxon>
        <taxon>Thermodesulfobacteriota</taxon>
        <taxon>Desulfobacteria</taxon>
        <taxon>Desulfobacterales</taxon>
        <taxon>Desulfolunaceae</taxon>
        <taxon>Desulfoluna</taxon>
    </lineage>
</organism>
<keyword evidence="2" id="KW-1185">Reference proteome</keyword>
<dbReference type="InterPro" id="IPR006330">
    <property type="entry name" value="Ado/ade_deaminase"/>
</dbReference>
<dbReference type="InterPro" id="IPR032466">
    <property type="entry name" value="Metal_Hydrolase"/>
</dbReference>
<dbReference type="SUPFAM" id="SSF51556">
    <property type="entry name" value="Metallo-dependent hydrolases"/>
    <property type="match status" value="1"/>
</dbReference>
<dbReference type="Proteomes" id="UP000507962">
    <property type="component" value="Unassembled WGS sequence"/>
</dbReference>
<sequence length="910" mass="103268">MSVSNENRFNSALVVDYLLSEILAFPLASVCSFTSPVDDLDPRLKSNAQQRLWRDAEKHILRMAPDVSVDMVVGIRDQFWYGEREGSQEKQGLHTYLARIAEAFLNPVGQRAEPRFVSPSDSVASNYHGEFRTRLNTTLRWFSFAFPVDMFLGALKAEGGPPCEVGFLAPQILTMLRDKGVAEPHLHLGGAMAFPEFWVLTLHRLAQWGLPENLFKSPGAEFGEGRGLSPWLLRGALVRILLARFLFSRGTARSVTFLAWLERLFLPGLMGEYGIMGRDRVALLLREMSFGRKGAFGFVESFWSELYRQLGWGGTPSRLPTDPERLFLWDPIARFMMYSPGRDPSPEILFVQRGVQYLKDSAKPDPLFSRLFFQVLRLRCIYYRHVVQRPMTPGLLWFVRHYGRNKPGRDWASGALAVRFAAQSCGFGKGLRSLEVRTVPKDSVRAMLSLLKGCVTAVNGMAAASGREGPPEFGLVIHFAKARGKEAVKGIPHGNWKGTHADPAPMNETRRSRYSGYYRQQRQRGMTLARTLVRFPFSLQLIRGMDICTDELGVPSWVFVPIFRYIRDAGNETSIYLRSAYGKEVPPLRTTIHTGEDFVHLLGGLRRVEETLRYFDLGPGDRIGHGMALGTDPEAWVAKKDRVVMTREDRLFDLVWEWGRYSTGQLPCPGSRSSFLEREIARLSTKIFPESKTPYEMALLLDDLHDEQMMKNVGYPECEKIRVPDKKDKSKIERLVFLFHYLTCKLCFDRGHETEWVHLGPEVEPMQQLQKYIREKVASEGIVVEVNPTSNLLIGNLTDLAHHPFWRLKSPVDKSDGPSVALCIGSDDPLTFATDLRQEYVLLYESLVEGGLASSDAWEWVEQVRETGMNSRFTLPVEHVQNQNGGGPSYFVYPQKYVRFGTDQLLSPMP</sequence>
<proteinExistence type="predicted"/>
<dbReference type="GO" id="GO:0046103">
    <property type="term" value="P:inosine biosynthetic process"/>
    <property type="evidence" value="ECO:0007669"/>
    <property type="project" value="TreeGrafter"/>
</dbReference>
<dbReference type="EMBL" id="CAADHO010000009">
    <property type="protein sequence ID" value="VFQ46449.1"/>
    <property type="molecule type" value="Genomic_DNA"/>
</dbReference>
<dbReference type="PANTHER" id="PTHR11409:SF43">
    <property type="entry name" value="ADENOSINE DEAMINASE"/>
    <property type="match status" value="1"/>
</dbReference>
<gene>
    <name evidence="1" type="ORF">MSL71_41130</name>
</gene>
<dbReference type="Gene3D" id="3.20.20.140">
    <property type="entry name" value="Metal-dependent hydrolases"/>
    <property type="match status" value="2"/>
</dbReference>
<dbReference type="GO" id="GO:0005829">
    <property type="term" value="C:cytosol"/>
    <property type="evidence" value="ECO:0007669"/>
    <property type="project" value="TreeGrafter"/>
</dbReference>
<dbReference type="GO" id="GO:0006154">
    <property type="term" value="P:adenosine catabolic process"/>
    <property type="evidence" value="ECO:0007669"/>
    <property type="project" value="TreeGrafter"/>
</dbReference>
<dbReference type="GO" id="GO:0043103">
    <property type="term" value="P:hypoxanthine salvage"/>
    <property type="evidence" value="ECO:0007669"/>
    <property type="project" value="TreeGrafter"/>
</dbReference>
<evidence type="ECO:0000313" key="2">
    <source>
        <dbReference type="Proteomes" id="UP000507962"/>
    </source>
</evidence>
<protein>
    <submittedName>
        <fullName evidence="1">Metal-dependent hydrolase</fullName>
    </submittedName>
</protein>
<dbReference type="GO" id="GO:0004000">
    <property type="term" value="F:adenosine deaminase activity"/>
    <property type="evidence" value="ECO:0007669"/>
    <property type="project" value="TreeGrafter"/>
</dbReference>
<dbReference type="AlphaFoldDB" id="A0A4U8YSW8"/>
<evidence type="ECO:0000313" key="1">
    <source>
        <dbReference type="EMBL" id="VFQ46449.1"/>
    </source>
</evidence>
<keyword evidence="1" id="KW-0378">Hydrolase</keyword>
<reference evidence="1 2" key="1">
    <citation type="submission" date="2019-03" db="EMBL/GenBank/DDBJ databases">
        <authorList>
            <person name="Nijsse B."/>
        </authorList>
    </citation>
    <scope>NUCLEOTIDE SEQUENCE [LARGE SCALE GENOMIC DNA]</scope>
    <source>
        <strain evidence="1">Desulfoluna butyratoxydans MSL71</strain>
    </source>
</reference>